<dbReference type="EC" id="3.3.2.1" evidence="3"/>
<sequence>MKNTALIIIDIQNDYFPGGALTLDRADAAADKASKLLNMFREQKLPIVHIQHENTKLEMGFMLPGTFGQKIKEGLEPNNLETCFTKYYPSAFWQTELETHLKGLNIQHLVIAGMMTHMCVSSTTRAAMERGFLTTIIQDSCATRALEFDGDVISGETVHKTALAELTLISKITSLNDFSKENFGV</sequence>
<dbReference type="InterPro" id="IPR050272">
    <property type="entry name" value="Isochorismatase-like_hydrls"/>
</dbReference>
<organism evidence="3">
    <name type="scientific">hydrothermal vent metagenome</name>
    <dbReference type="NCBI Taxonomy" id="652676"/>
    <lineage>
        <taxon>unclassified sequences</taxon>
        <taxon>metagenomes</taxon>
        <taxon>ecological metagenomes</taxon>
    </lineage>
</organism>
<dbReference type="Pfam" id="PF00857">
    <property type="entry name" value="Isochorismatase"/>
    <property type="match status" value="1"/>
</dbReference>
<name>A0A3B0Z273_9ZZZZ</name>
<dbReference type="SUPFAM" id="SSF52499">
    <property type="entry name" value="Isochorismatase-like hydrolases"/>
    <property type="match status" value="1"/>
</dbReference>
<feature type="domain" description="Isochorismatase-like" evidence="2">
    <location>
        <begin position="4"/>
        <end position="147"/>
    </location>
</feature>
<dbReference type="CDD" id="cd01014">
    <property type="entry name" value="nicotinamidase_related"/>
    <property type="match status" value="1"/>
</dbReference>
<dbReference type="AlphaFoldDB" id="A0A3B0Z273"/>
<dbReference type="PANTHER" id="PTHR43540:SF1">
    <property type="entry name" value="ISOCHORISMATASE HYDROLASE"/>
    <property type="match status" value="1"/>
</dbReference>
<dbReference type="EMBL" id="UOFL01000067">
    <property type="protein sequence ID" value="VAW74796.1"/>
    <property type="molecule type" value="Genomic_DNA"/>
</dbReference>
<evidence type="ECO:0000256" key="1">
    <source>
        <dbReference type="ARBA" id="ARBA00022801"/>
    </source>
</evidence>
<evidence type="ECO:0000313" key="3">
    <source>
        <dbReference type="EMBL" id="VAW74796.1"/>
    </source>
</evidence>
<dbReference type="InterPro" id="IPR000868">
    <property type="entry name" value="Isochorismatase-like_dom"/>
</dbReference>
<gene>
    <name evidence="3" type="ORF">MNBD_GAMMA12-3274</name>
</gene>
<reference evidence="3" key="1">
    <citation type="submission" date="2018-06" db="EMBL/GenBank/DDBJ databases">
        <authorList>
            <person name="Zhirakovskaya E."/>
        </authorList>
    </citation>
    <scope>NUCLEOTIDE SEQUENCE</scope>
</reference>
<dbReference type="GO" id="GO:0008908">
    <property type="term" value="F:isochorismatase activity"/>
    <property type="evidence" value="ECO:0007669"/>
    <property type="project" value="UniProtKB-EC"/>
</dbReference>
<evidence type="ECO:0000259" key="2">
    <source>
        <dbReference type="Pfam" id="PF00857"/>
    </source>
</evidence>
<proteinExistence type="predicted"/>
<dbReference type="Gene3D" id="3.40.50.850">
    <property type="entry name" value="Isochorismatase-like"/>
    <property type="match status" value="1"/>
</dbReference>
<dbReference type="PANTHER" id="PTHR43540">
    <property type="entry name" value="PEROXYUREIDOACRYLATE/UREIDOACRYLATE AMIDOHYDROLASE-RELATED"/>
    <property type="match status" value="1"/>
</dbReference>
<keyword evidence="1 3" id="KW-0378">Hydrolase</keyword>
<dbReference type="InterPro" id="IPR036380">
    <property type="entry name" value="Isochorismatase-like_sf"/>
</dbReference>
<accession>A0A3B0Z273</accession>
<protein>
    <submittedName>
        <fullName evidence="3">Isochorismatase</fullName>
        <ecNumber evidence="3">3.3.2.1</ecNumber>
    </submittedName>
</protein>